<evidence type="ECO:0000313" key="2">
    <source>
        <dbReference type="EMBL" id="MDC8013922.1"/>
    </source>
</evidence>
<feature type="signal peptide" evidence="1">
    <location>
        <begin position="1"/>
        <end position="18"/>
    </location>
</feature>
<dbReference type="RefSeq" id="WP_263541568.1">
    <property type="nucleotide sequence ID" value="NZ_JAOVZO020000018.1"/>
</dbReference>
<feature type="chain" id="PRO_5040798351" description="DUF2845 domain-containing protein" evidence="1">
    <location>
        <begin position="19"/>
        <end position="91"/>
    </location>
</feature>
<dbReference type="Proteomes" id="UP001139971">
    <property type="component" value="Unassembled WGS sequence"/>
</dbReference>
<evidence type="ECO:0000313" key="3">
    <source>
        <dbReference type="Proteomes" id="UP001139971"/>
    </source>
</evidence>
<dbReference type="EMBL" id="JAOVZO020000018">
    <property type="protein sequence ID" value="MDC8013922.1"/>
    <property type="molecule type" value="Genomic_DNA"/>
</dbReference>
<gene>
    <name evidence="2" type="ORF">OD750_015365</name>
</gene>
<accession>A0A9X3YLN2</accession>
<keyword evidence="3" id="KW-1185">Reference proteome</keyword>
<evidence type="ECO:0008006" key="4">
    <source>
        <dbReference type="Google" id="ProtNLM"/>
    </source>
</evidence>
<organism evidence="2 3">
    <name type="scientific">Tahibacter soli</name>
    <dbReference type="NCBI Taxonomy" id="2983605"/>
    <lineage>
        <taxon>Bacteria</taxon>
        <taxon>Pseudomonadati</taxon>
        <taxon>Pseudomonadota</taxon>
        <taxon>Gammaproteobacteria</taxon>
        <taxon>Lysobacterales</taxon>
        <taxon>Rhodanobacteraceae</taxon>
        <taxon>Tahibacter</taxon>
    </lineage>
</organism>
<dbReference type="AlphaFoldDB" id="A0A9X3YLN2"/>
<comment type="caution">
    <text evidence="2">The sequence shown here is derived from an EMBL/GenBank/DDBJ whole genome shotgun (WGS) entry which is preliminary data.</text>
</comment>
<evidence type="ECO:0000256" key="1">
    <source>
        <dbReference type="SAM" id="SignalP"/>
    </source>
</evidence>
<keyword evidence="1" id="KW-0732">Signal</keyword>
<reference evidence="2" key="1">
    <citation type="submission" date="2023-02" db="EMBL/GenBank/DDBJ databases">
        <title>Tahibacter soli sp. nov. isolated from soil.</title>
        <authorList>
            <person name="Baek J.H."/>
            <person name="Lee J.K."/>
            <person name="Choi D.G."/>
            <person name="Jeon C.O."/>
        </authorList>
    </citation>
    <scope>NUCLEOTIDE SEQUENCE</scope>
    <source>
        <strain evidence="2">BL</strain>
    </source>
</reference>
<protein>
    <recommendedName>
        <fullName evidence="4">DUF2845 domain-containing protein</fullName>
    </recommendedName>
</protein>
<proteinExistence type="predicted"/>
<sequence length="91" mass="9889">MKAVWLLAGLLSCLDATAQSARFGSRMISIGDDADRVRDVAGSPEKTEAIDPDNPALSVWTYRRKGRVIDLWIAGGKVVRVDDRKAEASDS</sequence>
<name>A0A9X3YLN2_9GAMM</name>